<dbReference type="EMBL" id="JARGEI010000026">
    <property type="protein sequence ID" value="KAJ8708213.1"/>
    <property type="molecule type" value="Genomic_DNA"/>
</dbReference>
<evidence type="ECO:0000313" key="2">
    <source>
        <dbReference type="Proteomes" id="UP001231518"/>
    </source>
</evidence>
<protein>
    <recommendedName>
        <fullName evidence="3">Reverse transcriptase</fullName>
    </recommendedName>
</protein>
<dbReference type="Proteomes" id="UP001231518">
    <property type="component" value="Chromosome 25"/>
</dbReference>
<proteinExistence type="predicted"/>
<organism evidence="1 2">
    <name type="scientific">Mythimna separata</name>
    <name type="common">Oriental armyworm</name>
    <name type="synonym">Pseudaletia separata</name>
    <dbReference type="NCBI Taxonomy" id="271217"/>
    <lineage>
        <taxon>Eukaryota</taxon>
        <taxon>Metazoa</taxon>
        <taxon>Ecdysozoa</taxon>
        <taxon>Arthropoda</taxon>
        <taxon>Hexapoda</taxon>
        <taxon>Insecta</taxon>
        <taxon>Pterygota</taxon>
        <taxon>Neoptera</taxon>
        <taxon>Endopterygota</taxon>
        <taxon>Lepidoptera</taxon>
        <taxon>Glossata</taxon>
        <taxon>Ditrysia</taxon>
        <taxon>Noctuoidea</taxon>
        <taxon>Noctuidae</taxon>
        <taxon>Noctuinae</taxon>
        <taxon>Hadenini</taxon>
        <taxon>Mythimna</taxon>
    </lineage>
</organism>
<comment type="caution">
    <text evidence="1">The sequence shown here is derived from an EMBL/GenBank/DDBJ whole genome shotgun (WGS) entry which is preliminary data.</text>
</comment>
<name>A0AAD7Y9X4_MYTSE</name>
<accession>A0AAD7Y9X4</accession>
<reference evidence="1" key="1">
    <citation type="submission" date="2023-03" db="EMBL/GenBank/DDBJ databases">
        <title>Chromosome-level genomes of two armyworms, Mythimna separata and Mythimna loreyi, provide insights into the biosynthesis and reception of sex pheromones.</title>
        <authorList>
            <person name="Zhao H."/>
        </authorList>
    </citation>
    <scope>NUCLEOTIDE SEQUENCE</scope>
    <source>
        <strain evidence="1">BeijingLab</strain>
        <tissue evidence="1">Pupa</tissue>
    </source>
</reference>
<keyword evidence="2" id="KW-1185">Reference proteome</keyword>
<evidence type="ECO:0008006" key="3">
    <source>
        <dbReference type="Google" id="ProtNLM"/>
    </source>
</evidence>
<evidence type="ECO:0000313" key="1">
    <source>
        <dbReference type="EMBL" id="KAJ8708213.1"/>
    </source>
</evidence>
<sequence length="220" mass="25500">MVLLSPSVSAMRRLLCICEKYAWTHGLRYNVKKSEVMVFKAGSKSYTNVPPLYLCGATLNRVASFKYLGHWVSEDLCDNIDIERERRALSVRCNMLARRFARCTEQVKVTLFKAFCQSFYTCSLWTKYTQRAYSALRVQYNNAFRILFRLPRHCSASAMFAAKSVDGFHAILRKRCASTMRRLRAGSNRLLSVFAGRWDSPMWRHWMRLHTEGGRVQGLA</sequence>
<dbReference type="AlphaFoldDB" id="A0AAD7Y9X4"/>
<gene>
    <name evidence="1" type="ORF">PYW07_010338</name>
</gene>